<dbReference type="AlphaFoldDB" id="A0A6P7ZQ89"/>
<dbReference type="PANTHER" id="PTHR19139">
    <property type="entry name" value="AQUAPORIN TRANSPORTER"/>
    <property type="match status" value="1"/>
</dbReference>
<keyword evidence="6 10" id="KW-1133">Transmembrane helix</keyword>
<dbReference type="InterPro" id="IPR000425">
    <property type="entry name" value="MIP"/>
</dbReference>
<dbReference type="GO" id="GO:0015250">
    <property type="term" value="F:water channel activity"/>
    <property type="evidence" value="ECO:0007669"/>
    <property type="project" value="TreeGrafter"/>
</dbReference>
<evidence type="ECO:0000256" key="3">
    <source>
        <dbReference type="ARBA" id="ARBA00022448"/>
    </source>
</evidence>
<feature type="region of interest" description="Disordered" evidence="9">
    <location>
        <begin position="290"/>
        <end position="309"/>
    </location>
</feature>
<evidence type="ECO:0000256" key="5">
    <source>
        <dbReference type="ARBA" id="ARBA00022692"/>
    </source>
</evidence>
<dbReference type="OrthoDB" id="3222at2759"/>
<keyword evidence="7 10" id="KW-0472">Membrane</keyword>
<dbReference type="GeneID" id="115481401"/>
<reference evidence="12" key="1">
    <citation type="submission" date="2025-08" db="UniProtKB">
        <authorList>
            <consortium name="RefSeq"/>
        </authorList>
    </citation>
    <scope>IDENTIFICATION</scope>
</reference>
<sequence>MKLFGMLRETRTLLFLKAVLAEFLGTAIVVFLGLAAIITWIPPAFQPDTLTGTMPIHASTHQASTTSHAAQGASLGLLGVRPTTALTGPEVVPIALAFGIALVVVSFCVSPLSGGHLNPAVTVAMAATTRIRPTWALGYVLSQLLGAIAASAALYGLTPGQVHKDLGINKLSPGVTQLQALAIEAGTSFQLVLCVFATSNSKREPPKSRHLIIGLSLILGHLVAVRYTGCGMNPARSLGPAVITSVFTHHWVYWAGPICGGLTAAFTYDVILVPKWKSLRDWLRTLRKGQEEGDDAQQSTEKGQEIGLK</sequence>
<dbReference type="PROSITE" id="PS00221">
    <property type="entry name" value="MIP"/>
    <property type="match status" value="1"/>
</dbReference>
<evidence type="ECO:0000256" key="9">
    <source>
        <dbReference type="SAM" id="MobiDB-lite"/>
    </source>
</evidence>
<dbReference type="Gene3D" id="1.20.1080.10">
    <property type="entry name" value="Glycerol uptake facilitator protein"/>
    <property type="match status" value="1"/>
</dbReference>
<name>A0A6P7ZQ89_9AMPH</name>
<gene>
    <name evidence="12" type="primary">LOC115481401</name>
</gene>
<proteinExistence type="inferred from homology"/>
<evidence type="ECO:0000313" key="11">
    <source>
        <dbReference type="Proteomes" id="UP000515156"/>
    </source>
</evidence>
<evidence type="ECO:0000313" key="12">
    <source>
        <dbReference type="RefSeq" id="XP_030076349.1"/>
    </source>
</evidence>
<dbReference type="KEGG" id="muo:115481401"/>
<comment type="subcellular location">
    <subcellularLocation>
        <location evidence="1">Cell membrane</location>
        <topology evidence="1">Multi-pass membrane protein</topology>
    </subcellularLocation>
</comment>
<dbReference type="NCBIfam" id="TIGR00861">
    <property type="entry name" value="MIP"/>
    <property type="match status" value="1"/>
</dbReference>
<feature type="transmembrane region" description="Helical" evidence="10">
    <location>
        <begin position="178"/>
        <end position="199"/>
    </location>
</feature>
<keyword evidence="11" id="KW-1185">Reference proteome</keyword>
<evidence type="ECO:0000256" key="6">
    <source>
        <dbReference type="ARBA" id="ARBA00022989"/>
    </source>
</evidence>
<dbReference type="PANTHER" id="PTHR19139:SF199">
    <property type="entry name" value="MIP17260P"/>
    <property type="match status" value="1"/>
</dbReference>
<evidence type="ECO:0000256" key="7">
    <source>
        <dbReference type="ARBA" id="ARBA00023136"/>
    </source>
</evidence>
<protein>
    <submittedName>
        <fullName evidence="12">Aquaporin-5-like</fullName>
    </submittedName>
</protein>
<organism evidence="11 12">
    <name type="scientific">Microcaecilia unicolor</name>
    <dbReference type="NCBI Taxonomy" id="1415580"/>
    <lineage>
        <taxon>Eukaryota</taxon>
        <taxon>Metazoa</taxon>
        <taxon>Chordata</taxon>
        <taxon>Craniata</taxon>
        <taxon>Vertebrata</taxon>
        <taxon>Euteleostomi</taxon>
        <taxon>Amphibia</taxon>
        <taxon>Gymnophiona</taxon>
        <taxon>Siphonopidae</taxon>
        <taxon>Microcaecilia</taxon>
    </lineage>
</organism>
<keyword evidence="4" id="KW-1003">Cell membrane</keyword>
<feature type="transmembrane region" description="Helical" evidence="10">
    <location>
        <begin position="135"/>
        <end position="158"/>
    </location>
</feature>
<dbReference type="RefSeq" id="XP_030076349.1">
    <property type="nucleotide sequence ID" value="XM_030220489.1"/>
</dbReference>
<feature type="transmembrane region" description="Helical" evidence="10">
    <location>
        <begin position="251"/>
        <end position="274"/>
    </location>
</feature>
<feature type="transmembrane region" description="Helical" evidence="10">
    <location>
        <begin position="211"/>
        <end position="229"/>
    </location>
</feature>
<dbReference type="Pfam" id="PF00230">
    <property type="entry name" value="MIP"/>
    <property type="match status" value="1"/>
</dbReference>
<dbReference type="GO" id="GO:0005886">
    <property type="term" value="C:plasma membrane"/>
    <property type="evidence" value="ECO:0007669"/>
    <property type="project" value="UniProtKB-SubCell"/>
</dbReference>
<dbReference type="CDD" id="cd00333">
    <property type="entry name" value="MIP"/>
    <property type="match status" value="1"/>
</dbReference>
<dbReference type="PRINTS" id="PR00783">
    <property type="entry name" value="MINTRINSICP"/>
</dbReference>
<keyword evidence="3 8" id="KW-0813">Transport</keyword>
<evidence type="ECO:0000256" key="10">
    <source>
        <dbReference type="SAM" id="Phobius"/>
    </source>
</evidence>
<evidence type="ECO:0000256" key="2">
    <source>
        <dbReference type="ARBA" id="ARBA00006175"/>
    </source>
</evidence>
<dbReference type="InterPro" id="IPR034294">
    <property type="entry name" value="Aquaporin_transptr"/>
</dbReference>
<comment type="similarity">
    <text evidence="2 8">Belongs to the MIP/aquaporin (TC 1.A.8) family.</text>
</comment>
<feature type="transmembrane region" description="Helical" evidence="10">
    <location>
        <begin position="12"/>
        <end position="41"/>
    </location>
</feature>
<accession>A0A6P7ZQ89</accession>
<evidence type="ECO:0000256" key="4">
    <source>
        <dbReference type="ARBA" id="ARBA00022475"/>
    </source>
</evidence>
<dbReference type="InterPro" id="IPR022357">
    <property type="entry name" value="MIP_CS"/>
</dbReference>
<dbReference type="Proteomes" id="UP000515156">
    <property type="component" value="Chromosome 12"/>
</dbReference>
<dbReference type="SUPFAM" id="SSF81338">
    <property type="entry name" value="Aquaporin-like"/>
    <property type="match status" value="1"/>
</dbReference>
<dbReference type="InterPro" id="IPR023271">
    <property type="entry name" value="Aquaporin-like"/>
</dbReference>
<evidence type="ECO:0000256" key="8">
    <source>
        <dbReference type="RuleBase" id="RU000477"/>
    </source>
</evidence>
<feature type="transmembrane region" description="Helical" evidence="10">
    <location>
        <begin position="91"/>
        <end position="114"/>
    </location>
</feature>
<evidence type="ECO:0000256" key="1">
    <source>
        <dbReference type="ARBA" id="ARBA00004651"/>
    </source>
</evidence>
<keyword evidence="5 8" id="KW-0812">Transmembrane</keyword>
<dbReference type="InParanoid" id="A0A6P7ZQ89"/>